<reference evidence="1" key="1">
    <citation type="submission" date="2019-12" db="EMBL/GenBank/DDBJ databases">
        <authorList>
            <person name="Cremers G."/>
        </authorList>
    </citation>
    <scope>NUCLEOTIDE SEQUENCE</scope>
    <source>
        <strain evidence="1">Vvax</strain>
    </source>
</reference>
<sequence>MNLNALARKAAKGPAPPAYGGSMNVEDMIRFVRVHGAAGADEIDRLCAQHGWLANGLLPDGTRVAPFASWARACAAFGRRGVSGLRPLLVDPELSGFAIAVLQEEKTLESVQALLGFCASAAWQSSDAMHPDWRALSALNLLLSFDDGVKVEQSVMDDLLCIVVAAFDAAPQPFLSSLCLWTARGAPTAKALAWLQALEVTGADVDAARTAAIKSVRRRLAPDYRAPDAKAARQIRRARAADV</sequence>
<name>A0A679JHE5_VARPD</name>
<accession>A0A679JHE5</accession>
<dbReference type="EMBL" id="LR743507">
    <property type="protein sequence ID" value="CAA2108381.1"/>
    <property type="molecule type" value="Genomic_DNA"/>
</dbReference>
<organism evidence="1">
    <name type="scientific">Variovorax paradoxus</name>
    <dbReference type="NCBI Taxonomy" id="34073"/>
    <lineage>
        <taxon>Bacteria</taxon>
        <taxon>Pseudomonadati</taxon>
        <taxon>Pseudomonadota</taxon>
        <taxon>Betaproteobacteria</taxon>
        <taxon>Burkholderiales</taxon>
        <taxon>Comamonadaceae</taxon>
        <taxon>Variovorax</taxon>
    </lineage>
</organism>
<protein>
    <recommendedName>
        <fullName evidence="2">DNA alkylation repair protein</fullName>
    </recommendedName>
</protein>
<dbReference type="AlphaFoldDB" id="A0A679JHE5"/>
<dbReference type="RefSeq" id="WP_339092402.1">
    <property type="nucleotide sequence ID" value="NZ_LR743507.1"/>
</dbReference>
<gene>
    <name evidence="1" type="ORF">VVAX_04896</name>
</gene>
<evidence type="ECO:0000313" key="1">
    <source>
        <dbReference type="EMBL" id="CAA2108381.1"/>
    </source>
</evidence>
<evidence type="ECO:0008006" key="2">
    <source>
        <dbReference type="Google" id="ProtNLM"/>
    </source>
</evidence>
<proteinExistence type="predicted"/>